<dbReference type="SMART" id="SM00321">
    <property type="entry name" value="WSC"/>
    <property type="match status" value="3"/>
</dbReference>
<dbReference type="InterPro" id="IPR000998">
    <property type="entry name" value="MAM_dom"/>
</dbReference>
<feature type="region of interest" description="Disordered" evidence="6">
    <location>
        <begin position="512"/>
        <end position="537"/>
    </location>
</feature>
<dbReference type="Pfam" id="PF22633">
    <property type="entry name" value="F5_F8_type_C_2"/>
    <property type="match status" value="1"/>
</dbReference>
<feature type="domain" description="Sushi" evidence="9">
    <location>
        <begin position="1386"/>
        <end position="1444"/>
    </location>
</feature>
<dbReference type="InterPro" id="IPR008979">
    <property type="entry name" value="Galactose-bd-like_sf"/>
</dbReference>
<evidence type="ECO:0000259" key="8">
    <source>
        <dbReference type="PROSITE" id="PS50060"/>
    </source>
</evidence>
<feature type="domain" description="MAM" evidence="8">
    <location>
        <begin position="1"/>
        <end position="155"/>
    </location>
</feature>
<dbReference type="PROSITE" id="PS50060">
    <property type="entry name" value="MAM_2"/>
    <property type="match status" value="7"/>
</dbReference>
<dbReference type="CDD" id="cd06263">
    <property type="entry name" value="MAM"/>
    <property type="match status" value="7"/>
</dbReference>
<dbReference type="GeneID" id="106162999"/>
<dbReference type="SUPFAM" id="SSF49785">
    <property type="entry name" value="Galactose-binding domain-like"/>
    <property type="match status" value="3"/>
</dbReference>
<name>A0A1S3IDH9_LINAN</name>
<dbReference type="SUPFAM" id="SSF49899">
    <property type="entry name" value="Concanavalin A-like lectins/glucanases"/>
    <property type="match status" value="7"/>
</dbReference>
<dbReference type="SUPFAM" id="SSF56436">
    <property type="entry name" value="C-type lectin-like"/>
    <property type="match status" value="1"/>
</dbReference>
<feature type="domain" description="WSC" evidence="10">
    <location>
        <begin position="1580"/>
        <end position="1668"/>
    </location>
</feature>
<feature type="domain" description="Sushi" evidence="9">
    <location>
        <begin position="2381"/>
        <end position="2441"/>
    </location>
</feature>
<dbReference type="KEGG" id="lak:106162999"/>
<evidence type="ECO:0000256" key="5">
    <source>
        <dbReference type="PROSITE-ProRule" id="PRU00302"/>
    </source>
</evidence>
<keyword evidence="3" id="KW-0106">Calcium</keyword>
<dbReference type="OrthoDB" id="6158912at2759"/>
<feature type="domain" description="MAM" evidence="8">
    <location>
        <begin position="661"/>
        <end position="831"/>
    </location>
</feature>
<feature type="domain" description="Sushi" evidence="9">
    <location>
        <begin position="2319"/>
        <end position="2380"/>
    </location>
</feature>
<dbReference type="InterPro" id="IPR000436">
    <property type="entry name" value="Sushi_SCR_CCP_dom"/>
</dbReference>
<dbReference type="CDD" id="cd00037">
    <property type="entry name" value="CLECT"/>
    <property type="match status" value="1"/>
</dbReference>
<feature type="domain" description="F5/8 type C" evidence="7">
    <location>
        <begin position="2006"/>
        <end position="2157"/>
    </location>
</feature>
<sequence length="2574" mass="283138">MIDQTDDNVDWIRKTGSTTSSYTGASADHTSGSGHYMYIEASDYSMSDSDKARLATPYLNNPSGCSGRVSFWYHAYGSGLGHLKVFYMKAGDSTLYGPVWTHPGVTESHNQWKTGSVEIPTTSAYKVVFEASRGTSSKSDYCLDDISITAGRCGGWWFNCDFEQDECGLVQSTADDGDWTRHTGSTFTSGTGPSGDHTTGSGYYMYMEASSMANNEYVILETPLFPVLNAQCTTVTVNLWYHAFGNQWRSFMVSYVDSIGSYSLFHIKEWEKDFWRFVSSTFKPSVNFKMQFYAERRNGEAADIAIDDISISQADCALNTAHELSQASPYQCTFDDGTCQFVQDGHSDDNFDWYLNTKDTQKSNTGPSQDHTSGIGYYYYVNTRLNDVSGHTARLLSPNFHSSCGGATLGFWYNADGNALAGLNVKLKKVGSSENLLWHHDGTDENDVWREVTLEIDSDTNFVIVFETESRGQEGEYAIDDVTLTVPSDCGVFTYNFTCNFDTNDCGVTQRTDDNGDWQRNSGATSTSGTGPSSDHSGSGSYFYIDGTYFGDREYAAFETPRIDLAYNCSLVTLRYWYHGYGSDLLSLTSKLVDAGGEHWIHFIKMLSYNEWFLVESSFKPFSKFKVRFTATRDDGWESDYAVDDISITQTDCNENALTQFSCTFEDGVCGFEQDWDDDTNFFLSTRQTLSSSTGPSGDFTDMSDTTGYFIYLEGTDPSPQPNGAIARVRTPWIDLSSTGACAAALNFWYHAFGAALGDLRVYYHLDDGSNDKLLWSQGGSSEDKWKSKLLLLPLKNTKFQIVFEAQRGNDHESDYAIDDVNILTQMNCENLAFGKEAYAGSTNAVSPYQALDGNQDPIYSHKSCWESNAMTDPWFVVDLQRYTFITTVTITGRGDCCNDRLHDFVISVSDEFDIDRGHNSSTWTWCSNFTGTWPGGGATDTFNCASPLAGRYVSIQIEGNNEIMNLCEIQVKGDDNSGLPYETSCDFENSTICNFNQLTSDQFDWTLKSGSTPTASTGPSADPITKEGIGHYLYIEVDGQSNGAIAALETPDLEVHQCGLVTLRFWAHIYGGDVNALTVILLEKESGQSTFNRNMKLFHLNEVRNAWKEHTWILQPSGITHFKIQFNGIAGSGTGGDIAIDGIRVIQVPGNCIEVVSTPASFQFDSDNCGFTQDKDEELEWTLYKREAPGRSSTGPQADRTGNDGFYYLLEPRYQTASSQAIARIRSPWINISQEHCQATVSFEYHAFGSHLVTFNVKYQINGSSQVYTAWSHDGSSQDQWRHVDVLLNTTERFQVIFEGIKASGATVDDSSIAIDDITITNAACGCTPPPNGTMASYSPVKTHYRNSEEVQYTCDAGYSQSAGNISFTCGVTGQWTGGAPLECDRCNDPGEGVNATKTVGGYQIGGDVTYGCFQGYDVVNGSLRLTCQANFTWDGYPPTCAYLADKTQCTSPWGYGYWGNCFIINSTEVSPSEARRKCLEVGGYIAVPTDTGIKSHLQNVLSTLPQYSSISKWLVGLHDPYSLNVYRSVDGSFVDVTGIMDSNEPSDVWSQFMVMSQGSGYLLQDFNDTASSFICQKNYGYLGCYQKPTTSKAEVTSDKHMSALQCIEYCRGLDYPIVAVSLTHCYCRTSYNDLAKADEMMCEQTCTGNSLENCGGANHALLFIGPMYHLRALTCESLKSQGVVLPGKYWIRPDGKEVSLRVECFMEPCSESLLSSSQVEVSSEAAAANFQKQNINLYDEGAWAPNTSDSAPWVKLTFNTRRIVTGIITQGGYTTQSTSTNWITRYRVSYNDEKGWHNYSSNGTLELSGNTDWNGLVTQYMQPPFIADAISIHLLAWNGRPELRLEVLGCSIQSLDDNDNYVGCYIESSGALSEMPVSAGTVTTADECINNCRNLDMIYAGISVGNCSCSNSLGRIGKLKKSSYCQQRCSGNTNQYCGDEGMLSVYRVWDSQCPPIPQVSHARSNSTSRTHGSVVGYQCDTGYMFPSDAENITAIQCAQAQWTQTPPDCQVVNCTTSPPSVANSTSVQGGIRYGSRDSQRNLYDEGAWAPNTSDSGPWVKLTFSTRRIVTGIVTQGGYTTQSTSTNWITQYRVSYNDEKGWHNYSSNGTLELSGNTDWNGLVTQYMQPPFIADAISIHLLAWNGRPELRLEVLGCSVQSLDDNDNYVGCYIESSGALSEMPVSAGTVTTADECINNCRNLDMIYAGISVGNCSCSNSLGRIGKLKKSSYCQQRCSGNTNQYCGDEGMLSVYRVWDSQCPPIPQVSHARSNSTSRTHGSVVGYQCDTGYTFPSDAENITAIQCAQAQWTQTPPDCQVVNCTTSPPSVANSTGVQGGIRYGNHVNYTCYNGYQLPNGAIFTQSTCQADGTWTNILVHCEHSQCPPIPQVSHARSNSTSRTHGSVVGYQCDTGYMFPSDAENITAIQCAQAQWTQTPPDCQVVNCTTSPPSVANSTSVQGGIRYGSRVNYTCYNGYQLPNGAIFTQSTCQADGTWTNILVHCEPKHCGSRPSVTNALVVLDEGTVVTSRISYHCNPGYQIEGSDGLVQEVTCSLEAQWNTTALENCTGFLKTLLS</sequence>
<dbReference type="RefSeq" id="XP_013395916.1">
    <property type="nucleotide sequence ID" value="XM_013540462.1"/>
</dbReference>
<dbReference type="SUPFAM" id="SSF57535">
    <property type="entry name" value="Complement control module/SCR domain"/>
    <property type="match status" value="8"/>
</dbReference>
<dbReference type="Pfam" id="PF00754">
    <property type="entry name" value="F5_F8_type_C"/>
    <property type="match status" value="2"/>
</dbReference>
<dbReference type="GO" id="GO:0046872">
    <property type="term" value="F:metal ion binding"/>
    <property type="evidence" value="ECO:0007669"/>
    <property type="project" value="UniProtKB-KW"/>
</dbReference>
<evidence type="ECO:0000256" key="1">
    <source>
        <dbReference type="ARBA" id="ARBA00022723"/>
    </source>
</evidence>
<evidence type="ECO:0000313" key="11">
    <source>
        <dbReference type="Proteomes" id="UP000085678"/>
    </source>
</evidence>
<dbReference type="CDD" id="cd00033">
    <property type="entry name" value="CCP"/>
    <property type="match status" value="8"/>
</dbReference>
<feature type="domain" description="Sushi" evidence="9">
    <location>
        <begin position="2442"/>
        <end position="2503"/>
    </location>
</feature>
<evidence type="ECO:0000256" key="6">
    <source>
        <dbReference type="SAM" id="MobiDB-lite"/>
    </source>
</evidence>
<keyword evidence="2" id="KW-0732">Signal</keyword>
<dbReference type="Gene3D" id="2.60.120.260">
    <property type="entry name" value="Galactose-binding domain-like"/>
    <property type="match status" value="3"/>
</dbReference>
<dbReference type="InterPro" id="IPR016186">
    <property type="entry name" value="C-type_lectin-like/link_sf"/>
</dbReference>
<evidence type="ECO:0000256" key="2">
    <source>
        <dbReference type="ARBA" id="ARBA00022729"/>
    </source>
</evidence>
<feature type="domain" description="MAM" evidence="8">
    <location>
        <begin position="330"/>
        <end position="492"/>
    </location>
</feature>
<keyword evidence="4 5" id="KW-1015">Disulfide bond</keyword>
<feature type="domain" description="WSC" evidence="10">
    <location>
        <begin position="1860"/>
        <end position="1951"/>
    </location>
</feature>
<feature type="domain" description="Sushi" evidence="9">
    <location>
        <begin position="1953"/>
        <end position="2013"/>
    </location>
</feature>
<dbReference type="InterPro" id="IPR013320">
    <property type="entry name" value="ConA-like_dom_sf"/>
</dbReference>
<dbReference type="Pfam" id="PF00084">
    <property type="entry name" value="Sushi"/>
    <property type="match status" value="7"/>
</dbReference>
<organism evidence="11 12">
    <name type="scientific">Lingula anatina</name>
    <name type="common">Brachiopod</name>
    <name type="synonym">Lingula unguis</name>
    <dbReference type="NCBI Taxonomy" id="7574"/>
    <lineage>
        <taxon>Eukaryota</taxon>
        <taxon>Metazoa</taxon>
        <taxon>Spiralia</taxon>
        <taxon>Lophotrochozoa</taxon>
        <taxon>Brachiopoda</taxon>
        <taxon>Linguliformea</taxon>
        <taxon>Lingulata</taxon>
        <taxon>Lingulida</taxon>
        <taxon>Linguloidea</taxon>
        <taxon>Lingulidae</taxon>
        <taxon>Lingula</taxon>
    </lineage>
</organism>
<feature type="domain" description="WSC" evidence="10">
    <location>
        <begin position="2165"/>
        <end position="2256"/>
    </location>
</feature>
<dbReference type="InterPro" id="IPR006585">
    <property type="entry name" value="FTP1"/>
</dbReference>
<feature type="domain" description="MAM" evidence="8">
    <location>
        <begin position="158"/>
        <end position="318"/>
    </location>
</feature>
<evidence type="ECO:0000259" key="9">
    <source>
        <dbReference type="PROSITE" id="PS50923"/>
    </source>
</evidence>
<comment type="caution">
    <text evidence="5">Lacks conserved residue(s) required for the propagation of feature annotation.</text>
</comment>
<feature type="domain" description="MAM" evidence="8">
    <location>
        <begin position="1161"/>
        <end position="1330"/>
    </location>
</feature>
<dbReference type="InterPro" id="IPR051560">
    <property type="entry name" value="MAM_domain-containing"/>
</dbReference>
<dbReference type="PROSITE" id="PS50923">
    <property type="entry name" value="SUSHI"/>
    <property type="match status" value="8"/>
</dbReference>
<dbReference type="PROSITE" id="PS50022">
    <property type="entry name" value="FA58C_3"/>
    <property type="match status" value="3"/>
</dbReference>
<proteinExistence type="predicted"/>
<dbReference type="SMART" id="SM00032">
    <property type="entry name" value="CCP"/>
    <property type="match status" value="8"/>
</dbReference>
<keyword evidence="5" id="KW-0768">Sushi</keyword>
<accession>A0A1S3IDH9</accession>
<evidence type="ECO:0000256" key="4">
    <source>
        <dbReference type="ARBA" id="ARBA00023157"/>
    </source>
</evidence>
<keyword evidence="11" id="KW-1185">Reference proteome</keyword>
<dbReference type="SMART" id="SM00137">
    <property type="entry name" value="MAM"/>
    <property type="match status" value="7"/>
</dbReference>
<dbReference type="PANTHER" id="PTHR23282">
    <property type="entry name" value="APICAL ENDOSOMAL GLYCOPROTEIN PRECURSOR"/>
    <property type="match status" value="1"/>
</dbReference>
<dbReference type="InterPro" id="IPR002889">
    <property type="entry name" value="WSC_carb-bd"/>
</dbReference>
<dbReference type="InParanoid" id="A0A1S3IDH9"/>
<feature type="compositionally biased region" description="Low complexity" evidence="6">
    <location>
        <begin position="522"/>
        <end position="537"/>
    </location>
</feature>
<feature type="domain" description="MAM" evidence="8">
    <location>
        <begin position="984"/>
        <end position="1155"/>
    </location>
</feature>
<feature type="domain" description="MAM" evidence="8">
    <location>
        <begin position="497"/>
        <end position="655"/>
    </location>
</feature>
<evidence type="ECO:0000313" key="12">
    <source>
        <dbReference type="RefSeq" id="XP_013395916.1"/>
    </source>
</evidence>
<dbReference type="Pfam" id="PF00629">
    <property type="entry name" value="MAM"/>
    <property type="match status" value="7"/>
</dbReference>
<evidence type="ECO:0000256" key="3">
    <source>
        <dbReference type="ARBA" id="ARBA00022837"/>
    </source>
</evidence>
<dbReference type="Gene3D" id="2.10.70.10">
    <property type="entry name" value="Complement Module, domain 1"/>
    <property type="match status" value="8"/>
</dbReference>
<dbReference type="InterPro" id="IPR016187">
    <property type="entry name" value="CTDL_fold"/>
</dbReference>
<gene>
    <name evidence="12" type="primary">LOC106162999</name>
</gene>
<feature type="domain" description="F5/8 type C" evidence="7">
    <location>
        <begin position="1706"/>
        <end position="1852"/>
    </location>
</feature>
<evidence type="ECO:0000259" key="10">
    <source>
        <dbReference type="PROSITE" id="PS51212"/>
    </source>
</evidence>
<feature type="disulfide bond" evidence="5">
    <location>
        <begin position="1328"/>
        <end position="1371"/>
    </location>
</feature>
<evidence type="ECO:0000259" key="7">
    <source>
        <dbReference type="PROSITE" id="PS50022"/>
    </source>
</evidence>
<dbReference type="STRING" id="7574.A0A1S3IDH9"/>
<keyword evidence="1" id="KW-0479">Metal-binding</keyword>
<dbReference type="Pfam" id="PF01822">
    <property type="entry name" value="WSC"/>
    <property type="match status" value="3"/>
</dbReference>
<dbReference type="GO" id="GO:0016020">
    <property type="term" value="C:membrane"/>
    <property type="evidence" value="ECO:0007669"/>
    <property type="project" value="InterPro"/>
</dbReference>
<feature type="domain" description="Sushi" evidence="9">
    <location>
        <begin position="2258"/>
        <end position="2318"/>
    </location>
</feature>
<dbReference type="PANTHER" id="PTHR23282:SF101">
    <property type="entry name" value="MAM DOMAIN-CONTAINING PROTEIN"/>
    <property type="match status" value="1"/>
</dbReference>
<reference evidence="12" key="1">
    <citation type="submission" date="2025-08" db="UniProtKB">
        <authorList>
            <consortium name="RefSeq"/>
        </authorList>
    </citation>
    <scope>IDENTIFICATION</scope>
    <source>
        <tissue evidence="12">Gonads</tissue>
    </source>
</reference>
<dbReference type="PROSITE" id="PS51212">
    <property type="entry name" value="WSC"/>
    <property type="match status" value="3"/>
</dbReference>
<dbReference type="Gene3D" id="3.10.100.10">
    <property type="entry name" value="Mannose-Binding Protein A, subunit A"/>
    <property type="match status" value="1"/>
</dbReference>
<dbReference type="SMART" id="SM00607">
    <property type="entry name" value="FTP"/>
    <property type="match status" value="1"/>
</dbReference>
<dbReference type="Gene3D" id="2.60.120.200">
    <property type="match status" value="7"/>
</dbReference>
<protein>
    <submittedName>
        <fullName evidence="12">MAM and LDL-receptor class A domain-containing protein 1-like</fullName>
    </submittedName>
</protein>
<dbReference type="SMART" id="SM00034">
    <property type="entry name" value="CLECT"/>
    <property type="match status" value="1"/>
</dbReference>
<feature type="domain" description="Sushi" evidence="9">
    <location>
        <begin position="1326"/>
        <end position="1385"/>
    </location>
</feature>
<dbReference type="PROSITE" id="PS01285">
    <property type="entry name" value="FA58C_1"/>
    <property type="match status" value="2"/>
</dbReference>
<dbReference type="Proteomes" id="UP000085678">
    <property type="component" value="Unplaced"/>
</dbReference>
<feature type="domain" description="F5/8 type C" evidence="7">
    <location>
        <begin position="829"/>
        <end position="975"/>
    </location>
</feature>
<dbReference type="InterPro" id="IPR001304">
    <property type="entry name" value="C-type_lectin-like"/>
</dbReference>
<dbReference type="InterPro" id="IPR035976">
    <property type="entry name" value="Sushi/SCR/CCP_sf"/>
</dbReference>
<dbReference type="InterPro" id="IPR000421">
    <property type="entry name" value="FA58C"/>
</dbReference>
<feature type="domain" description="Sushi" evidence="9">
    <location>
        <begin position="2504"/>
        <end position="2567"/>
    </location>
</feature>